<dbReference type="InterPro" id="IPR018392">
    <property type="entry name" value="LysM"/>
</dbReference>
<dbReference type="AlphaFoldDB" id="A0A8S1DP29"/>
<reference evidence="3 4" key="1">
    <citation type="submission" date="2020-04" db="EMBL/GenBank/DDBJ databases">
        <authorList>
            <person name="Alioto T."/>
            <person name="Alioto T."/>
            <person name="Gomez Garrido J."/>
        </authorList>
    </citation>
    <scope>NUCLEOTIDE SEQUENCE [LARGE SCALE GENOMIC DNA]</scope>
</reference>
<comment type="caution">
    <text evidence="3">The sequence shown here is derived from an EMBL/GenBank/DDBJ whole genome shotgun (WGS) entry which is preliminary data.</text>
</comment>
<dbReference type="InterPro" id="IPR045030">
    <property type="entry name" value="LYSM1-4"/>
</dbReference>
<dbReference type="PANTHER" id="PTHR20932:SF13">
    <property type="entry name" value="LD36653P"/>
    <property type="match status" value="1"/>
</dbReference>
<dbReference type="PROSITE" id="PS51782">
    <property type="entry name" value="LYSM"/>
    <property type="match status" value="1"/>
</dbReference>
<evidence type="ECO:0000259" key="2">
    <source>
        <dbReference type="PROSITE" id="PS51782"/>
    </source>
</evidence>
<dbReference type="EMBL" id="CADEPI010000267">
    <property type="protein sequence ID" value="CAB3382358.1"/>
    <property type="molecule type" value="Genomic_DNA"/>
</dbReference>
<dbReference type="Gene3D" id="3.10.350.10">
    <property type="entry name" value="LysM domain"/>
    <property type="match status" value="1"/>
</dbReference>
<evidence type="ECO:0000313" key="3">
    <source>
        <dbReference type="EMBL" id="CAB3382358.1"/>
    </source>
</evidence>
<evidence type="ECO:0000256" key="1">
    <source>
        <dbReference type="SAM" id="Phobius"/>
    </source>
</evidence>
<feature type="domain" description="LysM" evidence="2">
    <location>
        <begin position="54"/>
        <end position="98"/>
    </location>
</feature>
<dbReference type="Pfam" id="PF01476">
    <property type="entry name" value="LysM"/>
    <property type="match status" value="1"/>
</dbReference>
<dbReference type="SMART" id="SM00257">
    <property type="entry name" value="LysM"/>
    <property type="match status" value="1"/>
</dbReference>
<protein>
    <recommendedName>
        <fullName evidence="2">LysM domain-containing protein</fullName>
    </recommendedName>
</protein>
<evidence type="ECO:0000313" key="4">
    <source>
        <dbReference type="Proteomes" id="UP000494165"/>
    </source>
</evidence>
<keyword evidence="1" id="KW-1133">Transmembrane helix</keyword>
<gene>
    <name evidence="3" type="ORF">CLODIP_2_CD10373</name>
</gene>
<sequence length="224" mass="25367">MASETANLIYLKNTKRRTAMYKDVKYLALEDNGDSDEQEILMTSRKQPQEENVFIRTIQPTDTLQSIALQYYVPVAELKRLNNMLRENEIHARTTLKIPRRPITSLVDLTESPTKPPEPESELVKLRIGSGCNPTEFLAAMDRDLAKIRSSVPQVESSNSQAEIMFNAPQAASSSNLMGSCSGSDWGLRWQPILILSLVFTFLLPLFIWYHQYHLSTDETIGSS</sequence>
<dbReference type="InterPro" id="IPR036779">
    <property type="entry name" value="LysM_dom_sf"/>
</dbReference>
<accession>A0A8S1DP29</accession>
<organism evidence="3 4">
    <name type="scientific">Cloeon dipterum</name>
    <dbReference type="NCBI Taxonomy" id="197152"/>
    <lineage>
        <taxon>Eukaryota</taxon>
        <taxon>Metazoa</taxon>
        <taxon>Ecdysozoa</taxon>
        <taxon>Arthropoda</taxon>
        <taxon>Hexapoda</taxon>
        <taxon>Insecta</taxon>
        <taxon>Pterygota</taxon>
        <taxon>Palaeoptera</taxon>
        <taxon>Ephemeroptera</taxon>
        <taxon>Pisciforma</taxon>
        <taxon>Baetidae</taxon>
        <taxon>Cloeon</taxon>
    </lineage>
</organism>
<proteinExistence type="predicted"/>
<dbReference type="OrthoDB" id="538216at2759"/>
<dbReference type="PANTHER" id="PTHR20932">
    <property type="entry name" value="LYSM AND PUTATIVE PEPTIDOGLYCAN-BINDING DOMAIN-CONTAINING PROTEIN"/>
    <property type="match status" value="1"/>
</dbReference>
<keyword evidence="1" id="KW-0472">Membrane</keyword>
<name>A0A8S1DP29_9INSE</name>
<keyword evidence="1" id="KW-0812">Transmembrane</keyword>
<keyword evidence="4" id="KW-1185">Reference proteome</keyword>
<dbReference type="SUPFAM" id="SSF54106">
    <property type="entry name" value="LysM domain"/>
    <property type="match status" value="1"/>
</dbReference>
<feature type="transmembrane region" description="Helical" evidence="1">
    <location>
        <begin position="193"/>
        <end position="210"/>
    </location>
</feature>
<dbReference type="Proteomes" id="UP000494165">
    <property type="component" value="Unassembled WGS sequence"/>
</dbReference>
<dbReference type="CDD" id="cd00118">
    <property type="entry name" value="LysM"/>
    <property type="match status" value="1"/>
</dbReference>